<dbReference type="InterPro" id="IPR013362">
    <property type="entry name" value="Pilus_4_PilV"/>
</dbReference>
<reference evidence="2 3" key="1">
    <citation type="submission" date="2023-04" db="EMBL/GenBank/DDBJ databases">
        <title>Halomonas strains isolated from rhizosphere soil.</title>
        <authorList>
            <person name="Xu L."/>
            <person name="Sun J.-Q."/>
        </authorList>
    </citation>
    <scope>NUCLEOTIDE SEQUENCE [LARGE SCALE GENOMIC DNA]</scope>
    <source>
        <strain evidence="2 3">LN1S58</strain>
    </source>
</reference>
<protein>
    <submittedName>
        <fullName evidence="2">Type IV pilus modification protein PilV</fullName>
    </submittedName>
</protein>
<keyword evidence="1" id="KW-1133">Transmembrane helix</keyword>
<sequence length="146" mass="15045">MTKGASISRLSSQGFTLLEALIAVLVLSLGLLGVAAMQLKAMQSAHVAYQRSVATLAAQDAVERLWVALGKSGGECPPASGINGIDDMDDWGTAWGVYLGGLDAASPVAATGCEYTVTVAWDDARFDGEDVSSLVYVARLPGEAAP</sequence>
<dbReference type="NCBIfam" id="TIGR02523">
    <property type="entry name" value="type_IV_pilV"/>
    <property type="match status" value="1"/>
</dbReference>
<evidence type="ECO:0000313" key="3">
    <source>
        <dbReference type="Proteomes" id="UP001244242"/>
    </source>
</evidence>
<accession>A0ABT6VF48</accession>
<evidence type="ECO:0000256" key="1">
    <source>
        <dbReference type="SAM" id="Phobius"/>
    </source>
</evidence>
<dbReference type="NCBIfam" id="TIGR02532">
    <property type="entry name" value="IV_pilin_GFxxxE"/>
    <property type="match status" value="1"/>
</dbReference>
<dbReference type="InterPro" id="IPR012902">
    <property type="entry name" value="N_methyl_site"/>
</dbReference>
<name>A0ABT6VF48_9GAMM</name>
<dbReference type="Proteomes" id="UP001244242">
    <property type="component" value="Unassembled WGS sequence"/>
</dbReference>
<dbReference type="PROSITE" id="PS00409">
    <property type="entry name" value="PROKAR_NTER_METHYL"/>
    <property type="match status" value="1"/>
</dbReference>
<dbReference type="EMBL" id="JASCQO010000012">
    <property type="protein sequence ID" value="MDI5932615.1"/>
    <property type="molecule type" value="Genomic_DNA"/>
</dbReference>
<feature type="transmembrane region" description="Helical" evidence="1">
    <location>
        <begin position="20"/>
        <end position="39"/>
    </location>
</feature>
<gene>
    <name evidence="2" type="primary">pilV</name>
    <name evidence="2" type="ORF">QLQ84_02315</name>
</gene>
<dbReference type="Pfam" id="PF07963">
    <property type="entry name" value="N_methyl"/>
    <property type="match status" value="1"/>
</dbReference>
<proteinExistence type="predicted"/>
<comment type="caution">
    <text evidence="2">The sequence shown here is derived from an EMBL/GenBank/DDBJ whole genome shotgun (WGS) entry which is preliminary data.</text>
</comment>
<keyword evidence="1" id="KW-0472">Membrane</keyword>
<evidence type="ECO:0000313" key="2">
    <source>
        <dbReference type="EMBL" id="MDI5932615.1"/>
    </source>
</evidence>
<keyword evidence="1" id="KW-0812">Transmembrane</keyword>
<organism evidence="2 3">
    <name type="scientific">Halomonas kalidii</name>
    <dbReference type="NCBI Taxonomy" id="3043293"/>
    <lineage>
        <taxon>Bacteria</taxon>
        <taxon>Pseudomonadati</taxon>
        <taxon>Pseudomonadota</taxon>
        <taxon>Gammaproteobacteria</taxon>
        <taxon>Oceanospirillales</taxon>
        <taxon>Halomonadaceae</taxon>
        <taxon>Halomonas</taxon>
    </lineage>
</organism>
<keyword evidence="3" id="KW-1185">Reference proteome</keyword>
<dbReference type="RefSeq" id="WP_282720168.1">
    <property type="nucleotide sequence ID" value="NZ_JASCQO010000012.1"/>
</dbReference>